<gene>
    <name evidence="2" type="ORF">PHIN3_306</name>
</gene>
<keyword evidence="1" id="KW-1133">Transmembrane helix</keyword>
<proteinExistence type="predicted"/>
<evidence type="ECO:0000313" key="2">
    <source>
        <dbReference type="EMBL" id="AKF13569.1"/>
    </source>
</evidence>
<protein>
    <recommendedName>
        <fullName evidence="4">Transmembrane protein</fullName>
    </recommendedName>
</protein>
<evidence type="ECO:0000313" key="3">
    <source>
        <dbReference type="Proteomes" id="UP000202958"/>
    </source>
</evidence>
<name>A0A0F6YPU4_9CAUD</name>
<accession>A0A0F6YPU4</accession>
<sequence length="115" mass="12692">MLSILLISVPTLLYAFGILPTLAITFLTVMLCVTATVRYFSFAMVLSGLVKPAPSDLESTKIQWFYTAASLVSMCAMWFGGPLWATVYFGVTIPISLYYLTKMTLSVNESLKEEA</sequence>
<feature type="transmembrane region" description="Helical" evidence="1">
    <location>
        <begin position="85"/>
        <end position="101"/>
    </location>
</feature>
<reference evidence="2 3" key="1">
    <citation type="submission" date="2015-04" db="EMBL/GenBank/DDBJ databases">
        <authorList>
            <person name="Hodson T.S."/>
            <person name="Hyde J.R."/>
            <person name="Schouten J.T."/>
            <person name="Crockett J.T."/>
            <person name="Smith T.A."/>
            <person name="Merrill B.D."/>
            <person name="Crook M.B."/>
            <person name="Griffitts J.S."/>
            <person name="Burnett S.H."/>
            <person name="Grose J.H."/>
            <person name="Breakwell D.P."/>
        </authorList>
    </citation>
    <scope>NUCLEOTIDE SEQUENCE [LARGE SCALE GENOMIC DNA]</scope>
</reference>
<keyword evidence="1" id="KW-0472">Membrane</keyword>
<evidence type="ECO:0008006" key="4">
    <source>
        <dbReference type="Google" id="ProtNLM"/>
    </source>
</evidence>
<dbReference type="GeneID" id="26639041"/>
<dbReference type="EMBL" id="KR052482">
    <property type="protein sequence ID" value="AKF13569.1"/>
    <property type="molecule type" value="Genomic_DNA"/>
</dbReference>
<dbReference type="Proteomes" id="UP000202958">
    <property type="component" value="Segment"/>
</dbReference>
<dbReference type="RefSeq" id="YP_009212546.1">
    <property type="nucleotide sequence ID" value="NC_028945.1"/>
</dbReference>
<keyword evidence="3" id="KW-1185">Reference proteome</keyword>
<dbReference type="KEGG" id="vg:26639041"/>
<organism evidence="2 3">
    <name type="scientific">Sinorhizobium phage phiN3</name>
    <dbReference type="NCBI Taxonomy" id="1647405"/>
    <lineage>
        <taxon>Viruses</taxon>
        <taxon>Duplodnaviria</taxon>
        <taxon>Heunggongvirae</taxon>
        <taxon>Uroviricota</taxon>
        <taxon>Caudoviricetes</taxon>
        <taxon>Emdodecavirus</taxon>
        <taxon>Emdodecavirus N3</taxon>
    </lineage>
</organism>
<keyword evidence="1" id="KW-0812">Transmembrane</keyword>
<evidence type="ECO:0000256" key="1">
    <source>
        <dbReference type="SAM" id="Phobius"/>
    </source>
</evidence>